<feature type="coiled-coil region" evidence="1">
    <location>
        <begin position="382"/>
        <end position="425"/>
    </location>
</feature>
<keyword evidence="1" id="KW-0175">Coiled coil</keyword>
<proteinExistence type="predicted"/>
<feature type="coiled-coil region" evidence="1">
    <location>
        <begin position="682"/>
        <end position="729"/>
    </location>
</feature>
<evidence type="ECO:0000313" key="3">
    <source>
        <dbReference type="Proteomes" id="UP000294309"/>
    </source>
</evidence>
<accession>A0A4P7AGY4</accession>
<evidence type="ECO:0000256" key="1">
    <source>
        <dbReference type="SAM" id="Coils"/>
    </source>
</evidence>
<dbReference type="OrthoDB" id="388696at2"/>
<feature type="coiled-coil region" evidence="1">
    <location>
        <begin position="156"/>
        <end position="197"/>
    </location>
</feature>
<dbReference type="AlphaFoldDB" id="A0A4P7AGY4"/>
<reference evidence="2 3" key="1">
    <citation type="submission" date="2019-03" db="EMBL/GenBank/DDBJ databases">
        <title>Complete genome sequence of Spiroplasma gladiatoris TG-1 (DSM 22552).</title>
        <authorList>
            <person name="Lin Y.-C."/>
            <person name="Chou L."/>
            <person name="Kuo C.-H."/>
        </authorList>
    </citation>
    <scope>NUCLEOTIDE SEQUENCE [LARGE SCALE GENOMIC DNA]</scope>
    <source>
        <strain evidence="2 3">TG-1</strain>
    </source>
</reference>
<name>A0A4P7AGY4_9MOLU</name>
<evidence type="ECO:0000313" key="2">
    <source>
        <dbReference type="EMBL" id="QBQ07675.1"/>
    </source>
</evidence>
<organism evidence="2 3">
    <name type="scientific">Spiroplasma gladiatoris</name>
    <dbReference type="NCBI Taxonomy" id="2143"/>
    <lineage>
        <taxon>Bacteria</taxon>
        <taxon>Bacillati</taxon>
        <taxon>Mycoplasmatota</taxon>
        <taxon>Mollicutes</taxon>
        <taxon>Entomoplasmatales</taxon>
        <taxon>Spiroplasmataceae</taxon>
        <taxon>Spiroplasma</taxon>
    </lineage>
</organism>
<dbReference type="RefSeq" id="WP_134297465.1">
    <property type="nucleotide sequence ID" value="NZ_CP038013.1"/>
</dbReference>
<dbReference type="KEGG" id="sgq:SGLAD_v1c04760"/>
<sequence length="744" mass="88989">MAKRYGYELGEYNLPSSIRKRIDDLVGLSLNPSTINLLTSEFSHLSEDMKENIGRYIANLLEIENAILEIHFKKIKEENAFGNSKQELIMKQRQSNLLRIQQIFANKDLENLRAIKYDNNFQPQEDLSLNKNDLKRFMVTNNSNSLSNDDKQKQKLKFLSEKKRRLELVIVEEQNKINEAKKIFEEAKKNNDILKQKNTLKIIKEANEKLLTIDIAIKKFKSVELIPWEVFLSEEELNNSEVQEIRIRETLNQNIYSPNKENKNYIKDVNKKTNKTIDVTQEIELNNFFDVDDFEEEDTIKKKIINKNQEKKDNNFKLVDSKNKLLKFSKIIIPNGENETKEVLVNENKFQNRFDKKKSKLVNEKINEKIYKEEFAMKKKFKEKQSDLNEIKEKNIDDLNKNNFLESEEKMLVNKKSENKSINNEKELNEKIKNAKKFTRLYEEKRISLEREAERRRFERDQKIIDSQIKENISKEKIIKKIKKNYKSKDKYFEKLKKEKEHLEKELANLKQKQKVEELRNIEIAKRKAMSSIEQTLKKDKFKGKNLHTILEKKWIAHNVKATLFTKEKAISVIKIIKDRELFLKNKTSEEISEWENWKKEFKDNIELILKNDRYKGKNLHTILERKWLAYNIKNTLFSKERANKIINQIKSNHINQKVPLLNDTNKLKMKKYLKFKNDELKNNLAIDINDLNKKYDFLKRKEKLNLLNKNEKSELKEIKTNKKDYSNNKINLKKFILIKKTIN</sequence>
<feature type="coiled-coil region" evidence="1">
    <location>
        <begin position="486"/>
        <end position="520"/>
    </location>
</feature>
<protein>
    <submittedName>
        <fullName evidence="2">Uncharacterized protein</fullName>
    </submittedName>
</protein>
<dbReference type="Proteomes" id="UP000294309">
    <property type="component" value="Chromosome"/>
</dbReference>
<dbReference type="EMBL" id="CP038013">
    <property type="protein sequence ID" value="QBQ07675.1"/>
    <property type="molecule type" value="Genomic_DNA"/>
</dbReference>
<keyword evidence="3" id="KW-1185">Reference proteome</keyword>
<gene>
    <name evidence="2" type="ORF">SGLAD_v1c04760</name>
</gene>